<comment type="similarity">
    <text evidence="3 13">Belongs to the adenylyl cyclase class-1 family.</text>
</comment>
<keyword evidence="6" id="KW-0963">Cytoplasm</keyword>
<dbReference type="Pfam" id="PF01295">
    <property type="entry name" value="Adenylate_cycl"/>
    <property type="match status" value="1"/>
</dbReference>
<gene>
    <name evidence="15" type="ORF">ABHN84_05140</name>
</gene>
<evidence type="ECO:0000313" key="15">
    <source>
        <dbReference type="EMBL" id="MEO3681677.1"/>
    </source>
</evidence>
<dbReference type="Pfam" id="PF12633">
    <property type="entry name" value="Adenyl_cycl_N"/>
    <property type="match status" value="1"/>
</dbReference>
<evidence type="ECO:0000256" key="11">
    <source>
        <dbReference type="ARBA" id="ARBA00032597"/>
    </source>
</evidence>
<keyword evidence="8" id="KW-0067">ATP-binding</keyword>
<evidence type="ECO:0000256" key="4">
    <source>
        <dbReference type="ARBA" id="ARBA00012201"/>
    </source>
</evidence>
<proteinExistence type="inferred from homology"/>
<organism evidence="15 16">
    <name type="scientific">Shewanella vesiculosa</name>
    <dbReference type="NCBI Taxonomy" id="518738"/>
    <lineage>
        <taxon>Bacteria</taxon>
        <taxon>Pseudomonadati</taxon>
        <taxon>Pseudomonadota</taxon>
        <taxon>Gammaproteobacteria</taxon>
        <taxon>Alteromonadales</taxon>
        <taxon>Shewanellaceae</taxon>
        <taxon>Shewanella</taxon>
    </lineage>
</organism>
<dbReference type="GO" id="GO:0004016">
    <property type="term" value="F:adenylate cyclase activity"/>
    <property type="evidence" value="ECO:0007669"/>
    <property type="project" value="UniProtKB-EC"/>
</dbReference>
<accession>A0ABV0FP32</accession>
<dbReference type="PANTHER" id="PTHR38760:SF1">
    <property type="entry name" value="ADENYLATE CYCLASE"/>
    <property type="match status" value="1"/>
</dbReference>
<evidence type="ECO:0000256" key="12">
    <source>
        <dbReference type="ARBA" id="ARBA00032637"/>
    </source>
</evidence>
<keyword evidence="7" id="KW-0547">Nucleotide-binding</keyword>
<comment type="subcellular location">
    <subcellularLocation>
        <location evidence="2">Cytoplasm</location>
    </subcellularLocation>
</comment>
<dbReference type="EC" id="4.6.1.1" evidence="4"/>
<evidence type="ECO:0000256" key="7">
    <source>
        <dbReference type="ARBA" id="ARBA00022741"/>
    </source>
</evidence>
<keyword evidence="9" id="KW-0115">cAMP biosynthesis</keyword>
<dbReference type="RefSeq" id="WP_347689726.1">
    <property type="nucleotide sequence ID" value="NZ_JBDPZN010000001.1"/>
</dbReference>
<dbReference type="InterPro" id="IPR024686">
    <property type="entry name" value="Adenylate_cyclase_1_CS"/>
</dbReference>
<dbReference type="NCBIfam" id="NF006980">
    <property type="entry name" value="PRK09450.1-5"/>
    <property type="match status" value="1"/>
</dbReference>
<dbReference type="EMBL" id="JBDPZN010000001">
    <property type="protein sequence ID" value="MEO3681677.1"/>
    <property type="molecule type" value="Genomic_DNA"/>
</dbReference>
<evidence type="ECO:0000256" key="2">
    <source>
        <dbReference type="ARBA" id="ARBA00004496"/>
    </source>
</evidence>
<dbReference type="Proteomes" id="UP001477278">
    <property type="component" value="Unassembled WGS sequence"/>
</dbReference>
<dbReference type="PANTHER" id="PTHR38760">
    <property type="entry name" value="ADENYLATE CYCLASE"/>
    <property type="match status" value="1"/>
</dbReference>
<evidence type="ECO:0000256" key="1">
    <source>
        <dbReference type="ARBA" id="ARBA00001593"/>
    </source>
</evidence>
<protein>
    <recommendedName>
        <fullName evidence="5">Adenylate cyclase</fullName>
        <ecNumber evidence="4">4.6.1.1</ecNumber>
    </recommendedName>
    <alternativeName>
        <fullName evidence="11">ATP pyrophosphate-lyase</fullName>
    </alternativeName>
    <alternativeName>
        <fullName evidence="12">Adenylyl cyclase</fullName>
    </alternativeName>
</protein>
<evidence type="ECO:0000256" key="10">
    <source>
        <dbReference type="ARBA" id="ARBA00023239"/>
    </source>
</evidence>
<comment type="catalytic activity">
    <reaction evidence="1">
        <text>ATP = 3',5'-cyclic AMP + diphosphate</text>
        <dbReference type="Rhea" id="RHEA:15389"/>
        <dbReference type="ChEBI" id="CHEBI:30616"/>
        <dbReference type="ChEBI" id="CHEBI:33019"/>
        <dbReference type="ChEBI" id="CHEBI:58165"/>
        <dbReference type="EC" id="4.6.1.1"/>
    </reaction>
</comment>
<evidence type="ECO:0000256" key="8">
    <source>
        <dbReference type="ARBA" id="ARBA00022840"/>
    </source>
</evidence>
<evidence type="ECO:0000259" key="14">
    <source>
        <dbReference type="Pfam" id="PF12633"/>
    </source>
</evidence>
<dbReference type="PIRSF" id="PIRSF001444">
    <property type="entry name" value="Adenylate_cycl"/>
    <property type="match status" value="1"/>
</dbReference>
<evidence type="ECO:0000313" key="16">
    <source>
        <dbReference type="Proteomes" id="UP001477278"/>
    </source>
</evidence>
<evidence type="ECO:0000256" key="5">
    <source>
        <dbReference type="ARBA" id="ARBA00021420"/>
    </source>
</evidence>
<evidence type="ECO:0000256" key="9">
    <source>
        <dbReference type="ARBA" id="ARBA00022998"/>
    </source>
</evidence>
<dbReference type="PROSITE" id="PS01092">
    <property type="entry name" value="ADENYLATE_CYCLASE_1_1"/>
    <property type="match status" value="1"/>
</dbReference>
<comment type="caution">
    <text evidence="15">The sequence shown here is derived from an EMBL/GenBank/DDBJ whole genome shotgun (WGS) entry which is preliminary data.</text>
</comment>
<sequence length="820" mass="94586">MTDKTAYYQKDLAEKLNNIRLTRVTNVLPDLQQHLFHIIPFLIHHNQIDVSGIIDPNTPCGVHGFDLSDAMIAACDALCLSVPSAIDSSVDAFEGIYAMGSTASFGQNPQSDFDIWLVYNSKLTQAQLKLIEYKNKLISDWFAGFEFEVNFYLVHPMQFRECSAFDNCQPVGLEHSGSSQHWLLLEEFYRSHIRLAGKTVAWWPDAQSQDTQSNANLLYLGNVNSLPAAEYFGASLWQLYKGLNKPHKALLKVLLLETYASEYPHTRLITQQLWQYCLDQDFSVANDAYLLLYQRIETYLIAQGDDNRLEIVRRCFYLKSGITLSSLSPTNSATDWRVEKMASLVKQWGWSHELITTLDNSPYWHAGQLKWFNQQLSELLLVSYKNLLKFASKQTLSERMRVEELGLLARKLHTYFSDDDHLIQPLNRLWSLSTAEKSLTIFHCKQASRFYLYRQTYVEQDPSQAVTDNQGHEFDNDPIHEADNICSLVAWSVLNGLATTDTKWFQVGRGKRRTDKLSYLTRKLIPIMHNVPTVYKRDLCEPWCYQKIVLITNMDKDPTTQLNEQELMLEHINANILSFGQKKISMLSSVAVVCLNSWGEWQSHRFNGNTALLEAISFIILGLKRSNDQVDLSIISCSSKLKQPIFNQLKTLLLRCYGLMKKVNQSNTLMHPIIMGDQQYSMYFNALGMMYRKTDVVAQVRNDHTHELPLPYTVDDTNVNVPSVIRKFIVMDAKQYFVRQRKQVLDVFIADEKNQLEHLQYQHTSINDFVAKESHLYVFDEQKQHRPVFNMPQFFQLVHIEGKLTVMPFGLSVDEMGSAF</sequence>
<keyword evidence="16" id="KW-1185">Reference proteome</keyword>
<evidence type="ECO:0000256" key="3">
    <source>
        <dbReference type="ARBA" id="ARBA00007901"/>
    </source>
</evidence>
<keyword evidence="10 15" id="KW-0456">Lyase</keyword>
<evidence type="ECO:0000256" key="13">
    <source>
        <dbReference type="RuleBase" id="RU004184"/>
    </source>
</evidence>
<dbReference type="InterPro" id="IPR024685">
    <property type="entry name" value="Adenylate_cyclase_1_N"/>
</dbReference>
<reference evidence="15 16" key="1">
    <citation type="submission" date="2024-05" db="EMBL/GenBank/DDBJ databases">
        <title>Genome sequencing of Marine Estuary Bacteria, Shewanella vesiculosa and S. baltica, and Pseudomonas syringae.</title>
        <authorList>
            <person name="Gurung A."/>
            <person name="Maclea K.S."/>
        </authorList>
    </citation>
    <scope>NUCLEOTIDE SEQUENCE [LARGE SCALE GENOMIC DNA]</scope>
    <source>
        <strain evidence="15 16">1A</strain>
    </source>
</reference>
<name>A0ABV0FP32_9GAMM</name>
<evidence type="ECO:0000256" key="6">
    <source>
        <dbReference type="ARBA" id="ARBA00022490"/>
    </source>
</evidence>
<feature type="domain" description="Adenylate cyclase class-I N-terminal" evidence="14">
    <location>
        <begin position="10"/>
        <end position="203"/>
    </location>
</feature>
<dbReference type="InterPro" id="IPR000274">
    <property type="entry name" value="Adenylate_cyclase_1"/>
</dbReference>